<dbReference type="PANTHER" id="PTHR12864">
    <property type="entry name" value="RAN BINDING PROTEIN 9-RELATED"/>
    <property type="match status" value="1"/>
</dbReference>
<reference evidence="2 3" key="1">
    <citation type="submission" date="2024-10" db="EMBL/GenBank/DDBJ databases">
        <authorList>
            <person name="Kim D."/>
        </authorList>
    </citation>
    <scope>NUCLEOTIDE SEQUENCE [LARGE SCALE GENOMIC DNA]</scope>
    <source>
        <strain evidence="2">BH-2024</strain>
    </source>
</reference>
<sequence>MERPFRSNCNASNKMLSNIQCQNCWDPNTCHIALEIVGSECLTVHYKENEYGRRSVFAKHSIFPEFNFSDIFYFEVLVNAMKHIMFVGLAEKQHQILFDETIHGGTAIYEYASGGFIWISGSSRKSNAKYSFGAGDVVGCGVNLVNRQIFFTKNGHLLDSSQMFVPLPSELVPFVSLFSFNDQIEANFGPTFKFDLSIVF</sequence>
<comment type="caution">
    <text evidence="2">The sequence shown here is derived from an EMBL/GenBank/DDBJ whole genome shotgun (WGS) entry which is preliminary data.</text>
</comment>
<evidence type="ECO:0000259" key="1">
    <source>
        <dbReference type="PROSITE" id="PS50188"/>
    </source>
</evidence>
<protein>
    <recommendedName>
        <fullName evidence="1">B30.2/SPRY domain-containing protein</fullName>
    </recommendedName>
</protein>
<dbReference type="SMART" id="SM00449">
    <property type="entry name" value="SPRY"/>
    <property type="match status" value="1"/>
</dbReference>
<name>A0ABD2HXZ6_9BILA</name>
<dbReference type="AlphaFoldDB" id="A0ABD2HXZ6"/>
<dbReference type="Proteomes" id="UP001620626">
    <property type="component" value="Unassembled WGS sequence"/>
</dbReference>
<gene>
    <name evidence="2" type="ORF">niasHT_032124</name>
</gene>
<proteinExistence type="predicted"/>
<dbReference type="CDD" id="cd12885">
    <property type="entry name" value="SPRY_RanBP_like"/>
    <property type="match status" value="1"/>
</dbReference>
<dbReference type="Pfam" id="PF00622">
    <property type="entry name" value="SPRY"/>
    <property type="match status" value="1"/>
</dbReference>
<dbReference type="InterPro" id="IPR050618">
    <property type="entry name" value="Ubq-SigPath_Reg"/>
</dbReference>
<feature type="domain" description="B30.2/SPRY" evidence="1">
    <location>
        <begin position="3"/>
        <end position="193"/>
    </location>
</feature>
<dbReference type="InterPro" id="IPR044736">
    <property type="entry name" value="Gid1/RanBPM/SPLA_SPRY"/>
</dbReference>
<dbReference type="PROSITE" id="PS50188">
    <property type="entry name" value="B302_SPRY"/>
    <property type="match status" value="1"/>
</dbReference>
<dbReference type="InterPro" id="IPR043136">
    <property type="entry name" value="B30.2/SPRY_sf"/>
</dbReference>
<dbReference type="InterPro" id="IPR003877">
    <property type="entry name" value="SPRY_dom"/>
</dbReference>
<dbReference type="SUPFAM" id="SSF49899">
    <property type="entry name" value="Concanavalin A-like lectins/glucanases"/>
    <property type="match status" value="1"/>
</dbReference>
<evidence type="ECO:0000313" key="2">
    <source>
        <dbReference type="EMBL" id="KAL3068708.1"/>
    </source>
</evidence>
<dbReference type="InterPro" id="IPR001870">
    <property type="entry name" value="B30.2/SPRY"/>
</dbReference>
<dbReference type="EMBL" id="JBICBT010001406">
    <property type="protein sequence ID" value="KAL3068708.1"/>
    <property type="molecule type" value="Genomic_DNA"/>
</dbReference>
<dbReference type="InterPro" id="IPR013320">
    <property type="entry name" value="ConA-like_dom_sf"/>
</dbReference>
<evidence type="ECO:0000313" key="3">
    <source>
        <dbReference type="Proteomes" id="UP001620626"/>
    </source>
</evidence>
<organism evidence="2 3">
    <name type="scientific">Heterodera trifolii</name>
    <dbReference type="NCBI Taxonomy" id="157864"/>
    <lineage>
        <taxon>Eukaryota</taxon>
        <taxon>Metazoa</taxon>
        <taxon>Ecdysozoa</taxon>
        <taxon>Nematoda</taxon>
        <taxon>Chromadorea</taxon>
        <taxon>Rhabditida</taxon>
        <taxon>Tylenchina</taxon>
        <taxon>Tylenchomorpha</taxon>
        <taxon>Tylenchoidea</taxon>
        <taxon>Heteroderidae</taxon>
        <taxon>Heteroderinae</taxon>
        <taxon>Heterodera</taxon>
    </lineage>
</organism>
<keyword evidence="3" id="KW-1185">Reference proteome</keyword>
<dbReference type="Gene3D" id="2.60.120.920">
    <property type="match status" value="1"/>
</dbReference>
<accession>A0ABD2HXZ6</accession>